<name>A0ACB8BGF7_9AGAM</name>
<evidence type="ECO:0000313" key="1">
    <source>
        <dbReference type="EMBL" id="KAH7924794.1"/>
    </source>
</evidence>
<proteinExistence type="predicted"/>
<accession>A0ACB8BGF7</accession>
<evidence type="ECO:0000313" key="2">
    <source>
        <dbReference type="Proteomes" id="UP000790709"/>
    </source>
</evidence>
<reference evidence="1" key="1">
    <citation type="journal article" date="2021" name="New Phytol.">
        <title>Evolutionary innovations through gain and loss of genes in the ectomycorrhizal Boletales.</title>
        <authorList>
            <person name="Wu G."/>
            <person name="Miyauchi S."/>
            <person name="Morin E."/>
            <person name="Kuo A."/>
            <person name="Drula E."/>
            <person name="Varga T."/>
            <person name="Kohler A."/>
            <person name="Feng B."/>
            <person name="Cao Y."/>
            <person name="Lipzen A."/>
            <person name="Daum C."/>
            <person name="Hundley H."/>
            <person name="Pangilinan J."/>
            <person name="Johnson J."/>
            <person name="Barry K."/>
            <person name="LaButti K."/>
            <person name="Ng V."/>
            <person name="Ahrendt S."/>
            <person name="Min B."/>
            <person name="Choi I.G."/>
            <person name="Park H."/>
            <person name="Plett J.M."/>
            <person name="Magnuson J."/>
            <person name="Spatafora J.W."/>
            <person name="Nagy L.G."/>
            <person name="Henrissat B."/>
            <person name="Grigoriev I.V."/>
            <person name="Yang Z.L."/>
            <person name="Xu J."/>
            <person name="Martin F.M."/>
        </authorList>
    </citation>
    <scope>NUCLEOTIDE SEQUENCE</scope>
    <source>
        <strain evidence="1">KUC20120723A-06</strain>
    </source>
</reference>
<dbReference type="EMBL" id="MU266416">
    <property type="protein sequence ID" value="KAH7924794.1"/>
    <property type="molecule type" value="Genomic_DNA"/>
</dbReference>
<comment type="caution">
    <text evidence="1">The sequence shown here is derived from an EMBL/GenBank/DDBJ whole genome shotgun (WGS) entry which is preliminary data.</text>
</comment>
<keyword evidence="2" id="KW-1185">Reference proteome</keyword>
<dbReference type="Proteomes" id="UP000790709">
    <property type="component" value="Unassembled WGS sequence"/>
</dbReference>
<gene>
    <name evidence="1" type="ORF">BV22DRAFT_486348</name>
</gene>
<organism evidence="1 2">
    <name type="scientific">Leucogyrophana mollusca</name>
    <dbReference type="NCBI Taxonomy" id="85980"/>
    <lineage>
        <taxon>Eukaryota</taxon>
        <taxon>Fungi</taxon>
        <taxon>Dikarya</taxon>
        <taxon>Basidiomycota</taxon>
        <taxon>Agaricomycotina</taxon>
        <taxon>Agaricomycetes</taxon>
        <taxon>Agaricomycetidae</taxon>
        <taxon>Boletales</taxon>
        <taxon>Boletales incertae sedis</taxon>
        <taxon>Leucogyrophana</taxon>
    </lineage>
</organism>
<protein>
    <submittedName>
        <fullName evidence="1">Uncharacterized protein</fullName>
    </submittedName>
</protein>
<sequence>MTYVASIIEMNTGVGKRVLLKQLSLITVSVTNKMLWASGRQTTTIEDMAYSLMGIFGVHMALLYGEGINAFTRLQREVTKMPDD</sequence>